<evidence type="ECO:0000313" key="6">
    <source>
        <dbReference type="Proteomes" id="UP000199086"/>
    </source>
</evidence>
<evidence type="ECO:0000256" key="3">
    <source>
        <dbReference type="SAM" id="MobiDB-lite"/>
    </source>
</evidence>
<feature type="region of interest" description="Disordered" evidence="3">
    <location>
        <begin position="314"/>
        <end position="339"/>
    </location>
</feature>
<dbReference type="Gene3D" id="6.10.250.3150">
    <property type="match status" value="1"/>
</dbReference>
<dbReference type="EMBL" id="FMYF01000005">
    <property type="protein sequence ID" value="SDB86139.1"/>
    <property type="molecule type" value="Genomic_DNA"/>
</dbReference>
<gene>
    <name evidence="5" type="ORF">GA0111570_105161</name>
</gene>
<dbReference type="InterPro" id="IPR016047">
    <property type="entry name" value="M23ase_b-sheet_dom"/>
</dbReference>
<dbReference type="STRING" id="1577474.GA0111570_105161"/>
<dbReference type="CDD" id="cd12797">
    <property type="entry name" value="M23_peptidase"/>
    <property type="match status" value="1"/>
</dbReference>
<dbReference type="InterPro" id="IPR011055">
    <property type="entry name" value="Dup_hybrid_motif"/>
</dbReference>
<dbReference type="PANTHER" id="PTHR21666:SF289">
    <property type="entry name" value="L-ALA--D-GLU ENDOPEPTIDASE"/>
    <property type="match status" value="1"/>
</dbReference>
<keyword evidence="5" id="KW-0378">Hydrolase</keyword>
<feature type="region of interest" description="Disordered" evidence="3">
    <location>
        <begin position="47"/>
        <end position="67"/>
    </location>
</feature>
<keyword evidence="1" id="KW-0732">Signal</keyword>
<evidence type="ECO:0000256" key="1">
    <source>
        <dbReference type="ARBA" id="ARBA00022729"/>
    </source>
</evidence>
<protein>
    <submittedName>
        <fullName evidence="5">Murein DD-endopeptidase MepM and murein hydrolase activator NlpD, contain LysM domain</fullName>
    </submittedName>
</protein>
<evidence type="ECO:0000256" key="2">
    <source>
        <dbReference type="SAM" id="Coils"/>
    </source>
</evidence>
<accession>A0A1G6GVX5</accession>
<dbReference type="PANTHER" id="PTHR21666">
    <property type="entry name" value="PEPTIDASE-RELATED"/>
    <property type="match status" value="1"/>
</dbReference>
<feature type="coiled-coil region" evidence="2">
    <location>
        <begin position="181"/>
        <end position="313"/>
    </location>
</feature>
<keyword evidence="6" id="KW-1185">Reference proteome</keyword>
<evidence type="ECO:0000313" key="5">
    <source>
        <dbReference type="EMBL" id="SDB86139.1"/>
    </source>
</evidence>
<organism evidence="5 6">
    <name type="scientific">Raineyella antarctica</name>
    <dbReference type="NCBI Taxonomy" id="1577474"/>
    <lineage>
        <taxon>Bacteria</taxon>
        <taxon>Bacillati</taxon>
        <taxon>Actinomycetota</taxon>
        <taxon>Actinomycetes</taxon>
        <taxon>Propionibacteriales</taxon>
        <taxon>Propionibacteriaceae</taxon>
        <taxon>Raineyella</taxon>
    </lineage>
</organism>
<sequence>MLRDRGTTMTTTPRRRLAIRMAAVSIVAALGLGYAIPASADQLDDRKQELSSQIDTASSSMGESSQALQDAVARLETSQGQLSAAEATLARTRDEVAGAKAEDARLAASLVDAEAELATAEAAVAAGERAIAGQRAMIGGIAREQYQRQHNLMGVALLVGQGSSAGLQTRIQLSTTMMDTNQAQLDRLNEMQTTLETARAAKVEAQQKVAAQKDAAAQVLASLKELEAAEAQQQASVSAAVAANKSAQQAAQEQVDADKKAYEQLSTEREKVNADIVARDEAAAKAAEAKAEADRKAREAAAAQAAAEAAKAASAAKPAAPAVTSSNVSAGTKTSSSAAKVTNRQSWAGLIMPVAGAPITSVYGMRVHPITKIYKLHDGTDFGAACGTPIRAVANGRVSQRYYNAGYGNRLFIDHGTLGGKRTTTAYNHLSRYNVSVGQTVKQGQVIGYVGTTGYSTGCHLHFMVWRNGQMVNPQTVL</sequence>
<dbReference type="InterPro" id="IPR050570">
    <property type="entry name" value="Cell_wall_metabolism_enzyme"/>
</dbReference>
<keyword evidence="2" id="KW-0175">Coiled coil</keyword>
<proteinExistence type="predicted"/>
<dbReference type="SUPFAM" id="SSF51261">
    <property type="entry name" value="Duplicated hybrid motif"/>
    <property type="match status" value="1"/>
</dbReference>
<dbReference type="Gene3D" id="2.70.70.10">
    <property type="entry name" value="Glucose Permease (Domain IIA)"/>
    <property type="match status" value="1"/>
</dbReference>
<reference evidence="5 6" key="1">
    <citation type="submission" date="2016-06" db="EMBL/GenBank/DDBJ databases">
        <authorList>
            <person name="Olsen C.W."/>
            <person name="Carey S."/>
            <person name="Hinshaw L."/>
            <person name="Karasin A.I."/>
        </authorList>
    </citation>
    <scope>NUCLEOTIDE SEQUENCE [LARGE SCALE GENOMIC DNA]</scope>
    <source>
        <strain evidence="5 6">LZ-22</strain>
    </source>
</reference>
<dbReference type="Pfam" id="PF01551">
    <property type="entry name" value="Peptidase_M23"/>
    <property type="match status" value="1"/>
</dbReference>
<evidence type="ECO:0000259" key="4">
    <source>
        <dbReference type="Pfam" id="PF01551"/>
    </source>
</evidence>
<feature type="compositionally biased region" description="Polar residues" evidence="3">
    <location>
        <begin position="50"/>
        <end position="67"/>
    </location>
</feature>
<name>A0A1G6GVX5_9ACTN</name>
<feature type="domain" description="M23ase beta-sheet core" evidence="4">
    <location>
        <begin position="376"/>
        <end position="474"/>
    </location>
</feature>
<dbReference type="Proteomes" id="UP000199086">
    <property type="component" value="Unassembled WGS sequence"/>
</dbReference>
<dbReference type="GO" id="GO:0004222">
    <property type="term" value="F:metalloendopeptidase activity"/>
    <property type="evidence" value="ECO:0007669"/>
    <property type="project" value="TreeGrafter"/>
</dbReference>
<dbReference type="AlphaFoldDB" id="A0A1G6GVX5"/>